<protein>
    <recommendedName>
        <fullName evidence="5">TIR domain-containing protein</fullName>
    </recommendedName>
</protein>
<dbReference type="EMBL" id="JAGTXO010000017">
    <property type="protein sequence ID" value="KAG8463087.1"/>
    <property type="molecule type" value="Genomic_DNA"/>
</dbReference>
<feature type="transmembrane region" description="Helical" evidence="2">
    <location>
        <begin position="63"/>
        <end position="83"/>
    </location>
</feature>
<gene>
    <name evidence="3" type="ORF">KFE25_011084</name>
</gene>
<feature type="transmembrane region" description="Helical" evidence="2">
    <location>
        <begin position="220"/>
        <end position="239"/>
    </location>
</feature>
<dbReference type="AlphaFoldDB" id="A0A8J6C5Z7"/>
<keyword evidence="2" id="KW-1133">Transmembrane helix</keyword>
<feature type="transmembrane region" description="Helical" evidence="2">
    <location>
        <begin position="186"/>
        <end position="208"/>
    </location>
</feature>
<proteinExistence type="predicted"/>
<name>A0A8J6C5Z7_DIALT</name>
<evidence type="ECO:0000313" key="4">
    <source>
        <dbReference type="Proteomes" id="UP000751190"/>
    </source>
</evidence>
<feature type="transmembrane region" description="Helical" evidence="2">
    <location>
        <begin position="114"/>
        <end position="135"/>
    </location>
</feature>
<feature type="coiled-coil region" evidence="1">
    <location>
        <begin position="467"/>
        <end position="494"/>
    </location>
</feature>
<evidence type="ECO:0000313" key="3">
    <source>
        <dbReference type="EMBL" id="KAG8463087.1"/>
    </source>
</evidence>
<keyword evidence="2" id="KW-0472">Membrane</keyword>
<feature type="transmembrane region" description="Helical" evidence="2">
    <location>
        <begin position="89"/>
        <end position="107"/>
    </location>
</feature>
<reference evidence="3" key="1">
    <citation type="submission" date="2021-05" db="EMBL/GenBank/DDBJ databases">
        <title>The genome of the haptophyte Pavlova lutheri (Diacronema luteri, Pavlovales) - a model for lipid biosynthesis in eukaryotic algae.</title>
        <authorList>
            <person name="Hulatt C.J."/>
            <person name="Posewitz M.C."/>
        </authorList>
    </citation>
    <scope>NUCLEOTIDE SEQUENCE</scope>
    <source>
        <strain evidence="3">NIVA-4/92</strain>
    </source>
</reference>
<evidence type="ECO:0000256" key="2">
    <source>
        <dbReference type="SAM" id="Phobius"/>
    </source>
</evidence>
<organism evidence="3 4">
    <name type="scientific">Diacronema lutheri</name>
    <name type="common">Unicellular marine alga</name>
    <name type="synonym">Monochrysis lutheri</name>
    <dbReference type="NCBI Taxonomy" id="2081491"/>
    <lineage>
        <taxon>Eukaryota</taxon>
        <taxon>Haptista</taxon>
        <taxon>Haptophyta</taxon>
        <taxon>Pavlovophyceae</taxon>
        <taxon>Pavlovales</taxon>
        <taxon>Pavlovaceae</taxon>
        <taxon>Diacronema</taxon>
    </lineage>
</organism>
<evidence type="ECO:0000256" key="1">
    <source>
        <dbReference type="SAM" id="Coils"/>
    </source>
</evidence>
<keyword evidence="2" id="KW-0812">Transmembrane</keyword>
<dbReference type="Proteomes" id="UP000751190">
    <property type="component" value="Unassembled WGS sequence"/>
</dbReference>
<accession>A0A8J6C5Z7</accession>
<evidence type="ECO:0008006" key="5">
    <source>
        <dbReference type="Google" id="ProtNLM"/>
    </source>
</evidence>
<keyword evidence="1" id="KW-0175">Coiled coil</keyword>
<sequence length="539" mass="58314">MARILPDGFPQSARMRRAKRRIDRAAERMARGNGRRPSTVADMRGFLLSARAQGRALQLRTQLPPLAIALACFAASVGIVFTLVRSPTAETVAIVLLTASVGALLLSPQPSRRAEVVACAASIACAAACGCALVVRRLYLNTRQVAGQSAGLGACRGLAIATRHAQWLAGDPPCWFLTWYLEGRHAFRIACMVALAVCVSVSLARFLLATRASIARVPSALLDTVWTTLGVTTCCLALGELGLALAMLAAGVLPANGLLFALVCARSLALGGMTLFTWPAKFGEIDAFISHSWRCDGATKWALLQAYREEFKHSSGGCEPTIWLDKACLSPDDLDTQLALLPVFVASCKSFVILLMPSYLERLWCVVELFVWMHVGDTRATVLLCAGWPRAATEVDTLSMIDGNAPQADVTARRLDAEQCAIARADAGLEAFRVEQAECADWRTAERLLSVIDIGFGGLATFNAVARAVLRERLDASAQQVKNLLRRARRSSKEPLMRTFSWRSRLPALPSRSPYTLRRCAQSAEAVSSVRPLCVQDKS</sequence>
<comment type="caution">
    <text evidence="3">The sequence shown here is derived from an EMBL/GenBank/DDBJ whole genome shotgun (WGS) entry which is preliminary data.</text>
</comment>
<dbReference type="OrthoDB" id="423576at2759"/>
<keyword evidence="4" id="KW-1185">Reference proteome</keyword>